<keyword evidence="1" id="KW-0862">Zinc</keyword>
<dbReference type="EMBL" id="JARYMX010000002">
    <property type="protein sequence ID" value="KAJ9562816.1"/>
    <property type="molecule type" value="Genomic_DNA"/>
</dbReference>
<keyword evidence="1" id="KW-0863">Zinc-finger</keyword>
<protein>
    <recommendedName>
        <fullName evidence="4">RING-type domain-containing protein</fullName>
    </recommendedName>
</protein>
<proteinExistence type="predicted"/>
<dbReference type="AlphaFoldDB" id="A0AA38TYN4"/>
<name>A0AA38TYN4_9ASTR</name>
<evidence type="ECO:0000313" key="6">
    <source>
        <dbReference type="Proteomes" id="UP001172457"/>
    </source>
</evidence>
<accession>A0AA38TYN4</accession>
<gene>
    <name evidence="5" type="ORF">OSB04_007976</name>
</gene>
<keyword evidence="1" id="KW-0479">Metal-binding</keyword>
<dbReference type="PANTHER" id="PTHR45676">
    <property type="entry name" value="RING-H2 FINGER PROTEIN ATL51-RELATED"/>
    <property type="match status" value="1"/>
</dbReference>
<reference evidence="5" key="1">
    <citation type="submission" date="2023-03" db="EMBL/GenBank/DDBJ databases">
        <title>Chromosome-scale reference genome and RAD-based genetic map of yellow starthistle (Centaurea solstitialis) reveal putative structural variation and QTLs associated with invader traits.</title>
        <authorList>
            <person name="Reatini B."/>
            <person name="Cang F.A."/>
            <person name="Jiang Q."/>
            <person name="Mckibben M.T.W."/>
            <person name="Barker M.S."/>
            <person name="Rieseberg L.H."/>
            <person name="Dlugosch K.M."/>
        </authorList>
    </citation>
    <scope>NUCLEOTIDE SEQUENCE</scope>
    <source>
        <strain evidence="5">CAN-66</strain>
        <tissue evidence="5">Leaf</tissue>
    </source>
</reference>
<feature type="domain" description="RING-type" evidence="4">
    <location>
        <begin position="103"/>
        <end position="145"/>
    </location>
</feature>
<keyword evidence="3" id="KW-0732">Signal</keyword>
<evidence type="ECO:0000256" key="3">
    <source>
        <dbReference type="SAM" id="SignalP"/>
    </source>
</evidence>
<evidence type="ECO:0000313" key="5">
    <source>
        <dbReference type="EMBL" id="KAJ9562816.1"/>
    </source>
</evidence>
<keyword evidence="6" id="KW-1185">Reference proteome</keyword>
<dbReference type="SMART" id="SM00184">
    <property type="entry name" value="RING"/>
    <property type="match status" value="1"/>
</dbReference>
<dbReference type="PROSITE" id="PS50089">
    <property type="entry name" value="ZF_RING_2"/>
    <property type="match status" value="1"/>
</dbReference>
<comment type="caution">
    <text evidence="5">The sequence shown here is derived from an EMBL/GenBank/DDBJ whole genome shotgun (WGS) entry which is preliminary data.</text>
</comment>
<dbReference type="Pfam" id="PF13639">
    <property type="entry name" value="zf-RING_2"/>
    <property type="match status" value="1"/>
</dbReference>
<dbReference type="InterPro" id="IPR013083">
    <property type="entry name" value="Znf_RING/FYVE/PHD"/>
</dbReference>
<organism evidence="5 6">
    <name type="scientific">Centaurea solstitialis</name>
    <name type="common">yellow star-thistle</name>
    <dbReference type="NCBI Taxonomy" id="347529"/>
    <lineage>
        <taxon>Eukaryota</taxon>
        <taxon>Viridiplantae</taxon>
        <taxon>Streptophyta</taxon>
        <taxon>Embryophyta</taxon>
        <taxon>Tracheophyta</taxon>
        <taxon>Spermatophyta</taxon>
        <taxon>Magnoliopsida</taxon>
        <taxon>eudicotyledons</taxon>
        <taxon>Gunneridae</taxon>
        <taxon>Pentapetalae</taxon>
        <taxon>asterids</taxon>
        <taxon>campanulids</taxon>
        <taxon>Asterales</taxon>
        <taxon>Asteraceae</taxon>
        <taxon>Carduoideae</taxon>
        <taxon>Cardueae</taxon>
        <taxon>Centaureinae</taxon>
        <taxon>Centaurea</taxon>
    </lineage>
</organism>
<dbReference type="Proteomes" id="UP001172457">
    <property type="component" value="Chromosome 2"/>
</dbReference>
<evidence type="ECO:0000259" key="4">
    <source>
        <dbReference type="PROSITE" id="PS50089"/>
    </source>
</evidence>
<feature type="chain" id="PRO_5041426293" description="RING-type domain-containing protein" evidence="3">
    <location>
        <begin position="30"/>
        <end position="148"/>
    </location>
</feature>
<evidence type="ECO:0000256" key="2">
    <source>
        <dbReference type="SAM" id="MobiDB-lite"/>
    </source>
</evidence>
<dbReference type="Gene3D" id="3.30.40.10">
    <property type="entry name" value="Zinc/RING finger domain, C3HC4 (zinc finger)"/>
    <property type="match status" value="1"/>
</dbReference>
<dbReference type="InterPro" id="IPR001841">
    <property type="entry name" value="Znf_RING"/>
</dbReference>
<dbReference type="PANTHER" id="PTHR45676:SF41">
    <property type="entry name" value="RING-H2 FINGER PROTEIN ATL66"/>
    <property type="match status" value="1"/>
</dbReference>
<sequence length="148" mass="17172">MVTRASEVAEKVIRAIMVLVLFFVLCCKSCQEVHEDIETGRRRSRPPTRTSTTTHVVHHVVRQQQAAPVASHHREERVTQPQRVPSMKPAQYTSGSERKNDECVICMEEFEEMETIRVVVGCQHLFHTHCIYQWFVLNQTCPICRQVI</sequence>
<feature type="region of interest" description="Disordered" evidence="2">
    <location>
        <begin position="66"/>
        <end position="95"/>
    </location>
</feature>
<feature type="signal peptide" evidence="3">
    <location>
        <begin position="1"/>
        <end position="29"/>
    </location>
</feature>
<evidence type="ECO:0000256" key="1">
    <source>
        <dbReference type="PROSITE-ProRule" id="PRU00175"/>
    </source>
</evidence>
<dbReference type="GO" id="GO:0008270">
    <property type="term" value="F:zinc ion binding"/>
    <property type="evidence" value="ECO:0007669"/>
    <property type="project" value="UniProtKB-KW"/>
</dbReference>
<dbReference type="SUPFAM" id="SSF57850">
    <property type="entry name" value="RING/U-box"/>
    <property type="match status" value="1"/>
</dbReference>